<protein>
    <submittedName>
        <fullName evidence="3">Type IV minor pilin protein PilE</fullName>
    </submittedName>
</protein>
<evidence type="ECO:0000313" key="3">
    <source>
        <dbReference type="EMBL" id="GLP97140.1"/>
    </source>
</evidence>
<comment type="caution">
    <text evidence="3">The sequence shown here is derived from an EMBL/GenBank/DDBJ whole genome shotgun (WGS) entry which is preliminary data.</text>
</comment>
<dbReference type="GO" id="GO:0043683">
    <property type="term" value="P:type IV pilus assembly"/>
    <property type="evidence" value="ECO:0007669"/>
    <property type="project" value="InterPro"/>
</dbReference>
<evidence type="ECO:0000256" key="1">
    <source>
        <dbReference type="ARBA" id="ARBA00022481"/>
    </source>
</evidence>
<dbReference type="AlphaFoldDB" id="A0AA37RXT1"/>
<sequence length="134" mass="14309">MKTVKGFTLIELLITVTIVAILASVVYPSYTDYVARSARADAMAVLAGAAAKQEQYYMDYRKYASSLTQIGLASTTDNGHYGISVTAADGGFTVTAEATGIQAKRDARCASLSMDNTGAKWSKDQDNNTSEGCW</sequence>
<dbReference type="InterPro" id="IPR000983">
    <property type="entry name" value="Bac_GSPG_pilin"/>
</dbReference>
<dbReference type="PANTHER" id="PTHR30093:SF47">
    <property type="entry name" value="TYPE IV PILUS NON-CORE MINOR PILIN PILE"/>
    <property type="match status" value="1"/>
</dbReference>
<dbReference type="InterPro" id="IPR031982">
    <property type="entry name" value="PilE-like"/>
</dbReference>
<accession>A0AA37RXT1</accession>
<dbReference type="InterPro" id="IPR045584">
    <property type="entry name" value="Pilin-like"/>
</dbReference>
<keyword evidence="2" id="KW-0812">Transmembrane</keyword>
<dbReference type="PANTHER" id="PTHR30093">
    <property type="entry name" value="GENERAL SECRETION PATHWAY PROTEIN G"/>
    <property type="match status" value="1"/>
</dbReference>
<evidence type="ECO:0000256" key="2">
    <source>
        <dbReference type="SAM" id="Phobius"/>
    </source>
</evidence>
<keyword evidence="2" id="KW-1133">Transmembrane helix</keyword>
<dbReference type="EMBL" id="BSNC01000006">
    <property type="protein sequence ID" value="GLP97140.1"/>
    <property type="molecule type" value="Genomic_DNA"/>
</dbReference>
<dbReference type="Gene3D" id="3.30.700.10">
    <property type="entry name" value="Glycoprotein, Type 4 Pilin"/>
    <property type="match status" value="1"/>
</dbReference>
<feature type="transmembrane region" description="Helical" evidence="2">
    <location>
        <begin position="12"/>
        <end position="30"/>
    </location>
</feature>
<keyword evidence="2" id="KW-0472">Membrane</keyword>
<dbReference type="GO" id="GO:0015627">
    <property type="term" value="C:type II protein secretion system complex"/>
    <property type="evidence" value="ECO:0007669"/>
    <property type="project" value="InterPro"/>
</dbReference>
<reference evidence="3" key="2">
    <citation type="submission" date="2023-01" db="EMBL/GenBank/DDBJ databases">
        <title>Draft genome sequence of Paraferrimonas sedimenticola strain NBRC 101628.</title>
        <authorList>
            <person name="Sun Q."/>
            <person name="Mori K."/>
        </authorList>
    </citation>
    <scope>NUCLEOTIDE SEQUENCE</scope>
    <source>
        <strain evidence="3">NBRC 101628</strain>
    </source>
</reference>
<dbReference type="PROSITE" id="PS00409">
    <property type="entry name" value="PROKAR_NTER_METHYL"/>
    <property type="match status" value="1"/>
</dbReference>
<dbReference type="SUPFAM" id="SSF54523">
    <property type="entry name" value="Pili subunits"/>
    <property type="match status" value="1"/>
</dbReference>
<dbReference type="Pfam" id="PF07963">
    <property type="entry name" value="N_methyl"/>
    <property type="match status" value="1"/>
</dbReference>
<dbReference type="NCBIfam" id="TIGR02532">
    <property type="entry name" value="IV_pilin_GFxxxE"/>
    <property type="match status" value="1"/>
</dbReference>
<evidence type="ECO:0000313" key="4">
    <source>
        <dbReference type="Proteomes" id="UP001161422"/>
    </source>
</evidence>
<keyword evidence="4" id="KW-1185">Reference proteome</keyword>
<dbReference type="InterPro" id="IPR012902">
    <property type="entry name" value="N_methyl_site"/>
</dbReference>
<dbReference type="PRINTS" id="PR00813">
    <property type="entry name" value="BCTERIALGSPG"/>
</dbReference>
<dbReference type="Proteomes" id="UP001161422">
    <property type="component" value="Unassembled WGS sequence"/>
</dbReference>
<name>A0AA37RXT1_9GAMM</name>
<proteinExistence type="predicted"/>
<reference evidence="3" key="1">
    <citation type="journal article" date="2014" name="Int. J. Syst. Evol. Microbiol.">
        <title>Complete genome sequence of Corynebacterium casei LMG S-19264T (=DSM 44701T), isolated from a smear-ripened cheese.</title>
        <authorList>
            <consortium name="US DOE Joint Genome Institute (JGI-PGF)"/>
            <person name="Walter F."/>
            <person name="Albersmeier A."/>
            <person name="Kalinowski J."/>
            <person name="Ruckert C."/>
        </authorList>
    </citation>
    <scope>NUCLEOTIDE SEQUENCE</scope>
    <source>
        <strain evidence="3">NBRC 101628</strain>
    </source>
</reference>
<organism evidence="3 4">
    <name type="scientific">Paraferrimonas sedimenticola</name>
    <dbReference type="NCBI Taxonomy" id="375674"/>
    <lineage>
        <taxon>Bacteria</taxon>
        <taxon>Pseudomonadati</taxon>
        <taxon>Pseudomonadota</taxon>
        <taxon>Gammaproteobacteria</taxon>
        <taxon>Alteromonadales</taxon>
        <taxon>Ferrimonadaceae</taxon>
        <taxon>Paraferrimonas</taxon>
    </lineage>
</organism>
<dbReference type="Pfam" id="PF16732">
    <property type="entry name" value="ComP_DUS"/>
    <property type="match status" value="1"/>
</dbReference>
<keyword evidence="1" id="KW-0488">Methylation</keyword>
<dbReference type="GO" id="GO:0015628">
    <property type="term" value="P:protein secretion by the type II secretion system"/>
    <property type="evidence" value="ECO:0007669"/>
    <property type="project" value="InterPro"/>
</dbReference>
<gene>
    <name evidence="3" type="primary">pilE</name>
    <name evidence="3" type="ORF">GCM10007895_24470</name>
</gene>
<dbReference type="RefSeq" id="WP_095504992.1">
    <property type="nucleotide sequence ID" value="NZ_BSNC01000006.1"/>
</dbReference>